<feature type="coiled-coil region" evidence="7">
    <location>
        <begin position="117"/>
        <end position="161"/>
    </location>
</feature>
<keyword evidence="4 9" id="KW-0812">Transmembrane</keyword>
<sequence length="819" mass="88039">MRETFVRACSRALLMLTLSLAGSAAVLADEPTDVEAGDSIQLPDLPEDAGVAQLSARLELIRQRVSADSDDGLLANLRQSALAVQARAEQNASDIGTALSRTEDQLKVLGPVTPNEAETLTRQRNDLTDAQKDLQKQLERANQLDKNAQDLAAQIVNLRRSQFNSQIATRYPPPLSPRFWSTLIRPTDDDLTRLQSMRTQLGEAFATTWQPQHRSPFIASLIVAVLLWIPGRRLLEQLLTKAMIRWIPVGRLRRSALAVAVGLATILTLGGGATLIHEGMNWHDQLSGNMANLGGQLLSLVIFCTFTAGLGRALLAVQRPSWRLPDLPDPVASALSPFPWLMAWLLLVLGTLDRVNSASGASLALTVAVNGLTALATALLYGIALYRYRRARREAEGHETSALAGILVLAMLITVLLIVLALVTGYLSLAYFLAGKLLWASVVCATGYLLTTLFVDLCEVLLSPRQPIGERLAENLGVDPRHQAQFATLLTGAGRTLLVLSTLLIAFSTSGTSPGELLQGLVQLVESGQSLGRLNIVPQDILLALGTLAAGLFGLRLLKRWLADELLPETRMDAGMRASLVTLVGYIGMVILVLLVLSALRINLTSLTWVVSALSVGIGFGLQAIVQNFISGLILLTERPVKVGDWVSLTGGVEGDIRRINVRATEIQMSDQSTVIVPNSQFISQNVRNVTMGSALGVVGINLTLPLDTDVQKVRELMLKAYGEHENIVETPAPSVTFKDLSATGLTLAASGNVSSPRAVYSTKSDLLFTIFSGLREAGISLSTPQNLILQRPQVLRAQPDDEAAAPQVGDAAGPTPRP</sequence>
<dbReference type="InterPro" id="IPR011066">
    <property type="entry name" value="MscS_channel_C_sf"/>
</dbReference>
<evidence type="ECO:0000256" key="6">
    <source>
        <dbReference type="ARBA" id="ARBA00023136"/>
    </source>
</evidence>
<keyword evidence="6 9" id="KW-0472">Membrane</keyword>
<dbReference type="InterPro" id="IPR006685">
    <property type="entry name" value="MscS_channel_2nd"/>
</dbReference>
<evidence type="ECO:0000256" key="2">
    <source>
        <dbReference type="ARBA" id="ARBA00008017"/>
    </source>
</evidence>
<comment type="subcellular location">
    <subcellularLocation>
        <location evidence="1">Cell membrane</location>
        <topology evidence="1">Multi-pass membrane protein</topology>
    </subcellularLocation>
</comment>
<evidence type="ECO:0000256" key="7">
    <source>
        <dbReference type="SAM" id="Coils"/>
    </source>
</evidence>
<dbReference type="InterPro" id="IPR049278">
    <property type="entry name" value="MS_channel_C"/>
</dbReference>
<feature type="transmembrane region" description="Helical" evidence="9">
    <location>
        <begin position="406"/>
        <end position="432"/>
    </location>
</feature>
<feature type="transmembrane region" description="Helical" evidence="9">
    <location>
        <begin position="327"/>
        <end position="349"/>
    </location>
</feature>
<keyword evidence="5 9" id="KW-1133">Transmembrane helix</keyword>
<evidence type="ECO:0000259" key="12">
    <source>
        <dbReference type="Pfam" id="PF12607"/>
    </source>
</evidence>
<dbReference type="SUPFAM" id="SSF50182">
    <property type="entry name" value="Sm-like ribonucleoproteins"/>
    <property type="match status" value="1"/>
</dbReference>
<evidence type="ECO:0000259" key="13">
    <source>
        <dbReference type="Pfam" id="PF21082"/>
    </source>
</evidence>
<feature type="transmembrane region" description="Helical" evidence="9">
    <location>
        <begin position="541"/>
        <end position="558"/>
    </location>
</feature>
<feature type="transmembrane region" description="Helical" evidence="9">
    <location>
        <begin position="606"/>
        <end position="626"/>
    </location>
</feature>
<dbReference type="InterPro" id="IPR011014">
    <property type="entry name" value="MscS_channel_TM-2"/>
</dbReference>
<dbReference type="Gene3D" id="3.30.70.100">
    <property type="match status" value="1"/>
</dbReference>
<feature type="domain" description="Mechanosensitive ion channel MscS" evidence="11">
    <location>
        <begin position="625"/>
        <end position="691"/>
    </location>
</feature>
<feature type="transmembrane region" description="Helical" evidence="9">
    <location>
        <begin position="361"/>
        <end position="386"/>
    </location>
</feature>
<keyword evidence="10" id="KW-0732">Signal</keyword>
<dbReference type="eggNOG" id="COG3264">
    <property type="taxonomic scope" value="Bacteria"/>
</dbReference>
<dbReference type="AlphaFoldDB" id="A0A246FBN1"/>
<gene>
    <name evidence="14" type="ORF">CEG18_05520</name>
</gene>
<comment type="similarity">
    <text evidence="2">Belongs to the MscS (TC 1.A.23) family.</text>
</comment>
<evidence type="ECO:0000259" key="11">
    <source>
        <dbReference type="Pfam" id="PF00924"/>
    </source>
</evidence>
<dbReference type="Pfam" id="PF00924">
    <property type="entry name" value="MS_channel_2nd"/>
    <property type="match status" value="1"/>
</dbReference>
<feature type="signal peptide" evidence="10">
    <location>
        <begin position="1"/>
        <end position="28"/>
    </location>
</feature>
<feature type="transmembrane region" description="Helical" evidence="9">
    <location>
        <begin position="438"/>
        <end position="462"/>
    </location>
</feature>
<feature type="transmembrane region" description="Helical" evidence="9">
    <location>
        <begin position="297"/>
        <end position="315"/>
    </location>
</feature>
<dbReference type="RefSeq" id="WP_088416620.1">
    <property type="nucleotide sequence ID" value="NZ_NJBA01000002.1"/>
</dbReference>
<reference evidence="14 15" key="1">
    <citation type="submission" date="2017-06" db="EMBL/GenBank/DDBJ databases">
        <title>Draft genome of Pseudomonas nitroreducens DF05.</title>
        <authorList>
            <person name="Iyer R."/>
        </authorList>
    </citation>
    <scope>NUCLEOTIDE SEQUENCE [LARGE SCALE GENOMIC DNA]</scope>
    <source>
        <strain evidence="14 15">DF05</strain>
    </source>
</reference>
<keyword evidence="3" id="KW-1003">Cell membrane</keyword>
<evidence type="ECO:0000256" key="5">
    <source>
        <dbReference type="ARBA" id="ARBA00022989"/>
    </source>
</evidence>
<evidence type="ECO:0000256" key="8">
    <source>
        <dbReference type="SAM" id="MobiDB-lite"/>
    </source>
</evidence>
<dbReference type="InterPro" id="IPR010920">
    <property type="entry name" value="LSM_dom_sf"/>
</dbReference>
<dbReference type="Gene3D" id="1.10.287.1260">
    <property type="match status" value="1"/>
</dbReference>
<feature type="region of interest" description="Disordered" evidence="8">
    <location>
        <begin position="799"/>
        <end position="819"/>
    </location>
</feature>
<dbReference type="EMBL" id="NJBA01000002">
    <property type="protein sequence ID" value="OWP51724.1"/>
    <property type="molecule type" value="Genomic_DNA"/>
</dbReference>
<dbReference type="Proteomes" id="UP000198145">
    <property type="component" value="Unassembled WGS sequence"/>
</dbReference>
<name>A0A246FBN1_PSENT</name>
<dbReference type="Pfam" id="PF21082">
    <property type="entry name" value="MS_channel_3rd"/>
    <property type="match status" value="1"/>
</dbReference>
<comment type="caution">
    <text evidence="14">The sequence shown here is derived from an EMBL/GenBank/DDBJ whole genome shotgun (WGS) entry which is preliminary data.</text>
</comment>
<protein>
    <submittedName>
        <fullName evidence="14">Mechanosensitive ion channel protein MscS</fullName>
    </submittedName>
</protein>
<evidence type="ECO:0000256" key="10">
    <source>
        <dbReference type="SAM" id="SignalP"/>
    </source>
</evidence>
<feature type="transmembrane region" description="Helical" evidence="9">
    <location>
        <begin position="256"/>
        <end position="277"/>
    </location>
</feature>
<dbReference type="PANTHER" id="PTHR30347:SF9">
    <property type="entry name" value="MINICONDUCTANCE MECHANOSENSITIVE CHANNEL MSCM"/>
    <property type="match status" value="1"/>
</dbReference>
<evidence type="ECO:0000256" key="9">
    <source>
        <dbReference type="SAM" id="Phobius"/>
    </source>
</evidence>
<evidence type="ECO:0000256" key="3">
    <source>
        <dbReference type="ARBA" id="ARBA00022475"/>
    </source>
</evidence>
<accession>A0A246FBN1</accession>
<feature type="transmembrane region" description="Helical" evidence="9">
    <location>
        <begin position="217"/>
        <end position="235"/>
    </location>
</feature>
<keyword evidence="7" id="KW-0175">Coiled coil</keyword>
<dbReference type="SUPFAM" id="SSF82689">
    <property type="entry name" value="Mechanosensitive channel protein MscS (YggB), C-terminal domain"/>
    <property type="match status" value="1"/>
</dbReference>
<evidence type="ECO:0000313" key="15">
    <source>
        <dbReference type="Proteomes" id="UP000198145"/>
    </source>
</evidence>
<dbReference type="SUPFAM" id="SSF82861">
    <property type="entry name" value="Mechanosensitive channel protein MscS (YggB), transmembrane region"/>
    <property type="match status" value="1"/>
</dbReference>
<feature type="transmembrane region" description="Helical" evidence="9">
    <location>
        <begin position="578"/>
        <end position="600"/>
    </location>
</feature>
<evidence type="ECO:0000256" key="1">
    <source>
        <dbReference type="ARBA" id="ARBA00004651"/>
    </source>
</evidence>
<evidence type="ECO:0000313" key="14">
    <source>
        <dbReference type="EMBL" id="OWP51724.1"/>
    </source>
</evidence>
<feature type="domain" description="DUF3772" evidence="12">
    <location>
        <begin position="139"/>
        <end position="196"/>
    </location>
</feature>
<dbReference type="InterPro" id="IPR022249">
    <property type="entry name" value="DUF3772"/>
</dbReference>
<proteinExistence type="inferred from homology"/>
<dbReference type="Pfam" id="PF12607">
    <property type="entry name" value="DUF3772"/>
    <property type="match status" value="1"/>
</dbReference>
<feature type="chain" id="PRO_5012490131" evidence="10">
    <location>
        <begin position="29"/>
        <end position="819"/>
    </location>
</feature>
<evidence type="ECO:0000256" key="4">
    <source>
        <dbReference type="ARBA" id="ARBA00022692"/>
    </source>
</evidence>
<feature type="domain" description="Mechanosensitive ion channel MscS C-terminal" evidence="13">
    <location>
        <begin position="701"/>
        <end position="781"/>
    </location>
</feature>
<dbReference type="GO" id="GO:0008381">
    <property type="term" value="F:mechanosensitive monoatomic ion channel activity"/>
    <property type="evidence" value="ECO:0007669"/>
    <property type="project" value="UniProtKB-ARBA"/>
</dbReference>
<dbReference type="InterPro" id="IPR023408">
    <property type="entry name" value="MscS_beta-dom_sf"/>
</dbReference>
<organism evidence="14 15">
    <name type="scientific">Pseudomonas nitroreducens</name>
    <dbReference type="NCBI Taxonomy" id="46680"/>
    <lineage>
        <taxon>Bacteria</taxon>
        <taxon>Pseudomonadati</taxon>
        <taxon>Pseudomonadota</taxon>
        <taxon>Gammaproteobacteria</taxon>
        <taxon>Pseudomonadales</taxon>
        <taxon>Pseudomonadaceae</taxon>
        <taxon>Pseudomonas</taxon>
    </lineage>
</organism>
<dbReference type="InterPro" id="IPR052702">
    <property type="entry name" value="MscS-like_channel"/>
</dbReference>
<dbReference type="STRING" id="46680.GCA_000807755_05421"/>
<dbReference type="GO" id="GO:0005886">
    <property type="term" value="C:plasma membrane"/>
    <property type="evidence" value="ECO:0007669"/>
    <property type="project" value="UniProtKB-SubCell"/>
</dbReference>
<dbReference type="PANTHER" id="PTHR30347">
    <property type="entry name" value="POTASSIUM CHANNEL RELATED"/>
    <property type="match status" value="1"/>
</dbReference>
<dbReference type="Gene3D" id="2.30.30.60">
    <property type="match status" value="1"/>
</dbReference>